<comment type="caution">
    <text evidence="1">The sequence shown here is derived from an EMBL/GenBank/DDBJ whole genome shotgun (WGS) entry which is preliminary data.</text>
</comment>
<reference evidence="1 2" key="2">
    <citation type="journal article" date="2021" name="Curr. Genet.">
        <title>Genetic response to nitrogen starvation in the aggressive Eucalyptus foliar pathogen Teratosphaeria destructans.</title>
        <authorList>
            <person name="Havenga M."/>
            <person name="Wingfield B.D."/>
            <person name="Wingfield M.J."/>
            <person name="Dreyer L.L."/>
            <person name="Roets F."/>
            <person name="Aylward J."/>
        </authorList>
    </citation>
    <scope>NUCLEOTIDE SEQUENCE [LARGE SCALE GENOMIC DNA]</scope>
    <source>
        <strain evidence="1">CMW44962</strain>
    </source>
</reference>
<proteinExistence type="predicted"/>
<protein>
    <submittedName>
        <fullName evidence="1">Uncharacterized protein</fullName>
    </submittedName>
</protein>
<reference evidence="1 2" key="1">
    <citation type="journal article" date="2018" name="IMA Fungus">
        <title>IMA Genome-F 10: Nine draft genome sequences of Claviceps purpurea s.lat., including C. arundinis, C. humidiphila, and C. cf. spartinae, pseudomolecules for the pitch canker pathogen Fusarium circinatum, draft genome of Davidsoniella eucalypti, Grosmannia galeiformis, Quambalaria eucalypti, and Teratosphaeria destructans.</title>
        <authorList>
            <person name="Wingfield B.D."/>
            <person name="Liu M."/>
            <person name="Nguyen H.D."/>
            <person name="Lane F.A."/>
            <person name="Morgan S.W."/>
            <person name="De Vos L."/>
            <person name="Wilken P.M."/>
            <person name="Duong T.A."/>
            <person name="Aylward J."/>
            <person name="Coetzee M.P."/>
            <person name="Dadej K."/>
            <person name="De Beer Z.W."/>
            <person name="Findlay W."/>
            <person name="Havenga M."/>
            <person name="Kolarik M."/>
            <person name="Menzies J.G."/>
            <person name="Naidoo K."/>
            <person name="Pochopski O."/>
            <person name="Shoukouhi P."/>
            <person name="Santana Q.C."/>
            <person name="Seifert K.A."/>
            <person name="Soal N."/>
            <person name="Steenkamp E.T."/>
            <person name="Tatham C.T."/>
            <person name="van der Nest M.A."/>
            <person name="Wingfield M.J."/>
        </authorList>
    </citation>
    <scope>NUCLEOTIDE SEQUENCE [LARGE SCALE GENOMIC DNA]</scope>
    <source>
        <strain evidence="1">CMW44962</strain>
    </source>
</reference>
<organism evidence="1 2">
    <name type="scientific">Teratosphaeria destructans</name>
    <dbReference type="NCBI Taxonomy" id="418781"/>
    <lineage>
        <taxon>Eukaryota</taxon>
        <taxon>Fungi</taxon>
        <taxon>Dikarya</taxon>
        <taxon>Ascomycota</taxon>
        <taxon>Pezizomycotina</taxon>
        <taxon>Dothideomycetes</taxon>
        <taxon>Dothideomycetidae</taxon>
        <taxon>Mycosphaerellales</taxon>
        <taxon>Teratosphaeriaceae</taxon>
        <taxon>Teratosphaeria</taxon>
    </lineage>
</organism>
<dbReference type="AlphaFoldDB" id="A0A9W7SYE9"/>
<evidence type="ECO:0000313" key="1">
    <source>
        <dbReference type="EMBL" id="KAH9841312.1"/>
    </source>
</evidence>
<name>A0A9W7SYE9_9PEZI</name>
<keyword evidence="2" id="KW-1185">Reference proteome</keyword>
<accession>A0A9W7SYE9</accession>
<evidence type="ECO:0000313" key="2">
    <source>
        <dbReference type="Proteomes" id="UP001138500"/>
    </source>
</evidence>
<gene>
    <name evidence="1" type="ORF">Tdes44962_MAKER07761</name>
</gene>
<dbReference type="Proteomes" id="UP001138500">
    <property type="component" value="Unassembled WGS sequence"/>
</dbReference>
<sequence length="65" mass="6933">MDIAGEVVTLTSRASTSAQLDTVRVLAFNDGGDNKRLKMDEELPYGYVRFNVPGDTLASIAVSVG</sequence>
<dbReference type="EMBL" id="RIBY02000491">
    <property type="protein sequence ID" value="KAH9841312.1"/>
    <property type="molecule type" value="Genomic_DNA"/>
</dbReference>